<dbReference type="InterPro" id="IPR003594">
    <property type="entry name" value="HATPase_dom"/>
</dbReference>
<dbReference type="PROSITE" id="PS50112">
    <property type="entry name" value="PAS"/>
    <property type="match status" value="1"/>
</dbReference>
<dbReference type="STRING" id="1641165.XM38_05030"/>
<name>A0A1Z3HIM4_9CYAN</name>
<dbReference type="InterPro" id="IPR000014">
    <property type="entry name" value="PAS"/>
</dbReference>
<dbReference type="Pfam" id="PF00512">
    <property type="entry name" value="HisKA"/>
    <property type="match status" value="1"/>
</dbReference>
<evidence type="ECO:0000256" key="2">
    <source>
        <dbReference type="ARBA" id="ARBA00006402"/>
    </source>
</evidence>
<evidence type="ECO:0000313" key="14">
    <source>
        <dbReference type="EMBL" id="ASC70169.1"/>
    </source>
</evidence>
<dbReference type="Pfam" id="PF02518">
    <property type="entry name" value="HATPase_c"/>
    <property type="match status" value="1"/>
</dbReference>
<keyword evidence="5" id="KW-0808">Transferase</keyword>
<dbReference type="InterPro" id="IPR029016">
    <property type="entry name" value="GAF-like_dom_sf"/>
</dbReference>
<dbReference type="SMART" id="SM00065">
    <property type="entry name" value="GAF"/>
    <property type="match status" value="2"/>
</dbReference>
<dbReference type="GO" id="GO:0000155">
    <property type="term" value="F:phosphorelay sensor kinase activity"/>
    <property type="evidence" value="ECO:0007669"/>
    <property type="project" value="InterPro"/>
</dbReference>
<dbReference type="EC" id="2.7.13.3" evidence="3"/>
<dbReference type="SUPFAM" id="SSF55785">
    <property type="entry name" value="PYP-like sensor domain (PAS domain)"/>
    <property type="match status" value="1"/>
</dbReference>
<dbReference type="InterPro" id="IPR003018">
    <property type="entry name" value="GAF"/>
</dbReference>
<evidence type="ECO:0000259" key="11">
    <source>
        <dbReference type="PROSITE" id="PS50046"/>
    </source>
</evidence>
<protein>
    <recommendedName>
        <fullName evidence="3">histidine kinase</fullName>
        <ecNumber evidence="3">2.7.13.3</ecNumber>
    </recommendedName>
</protein>
<dbReference type="Gene3D" id="3.30.565.10">
    <property type="entry name" value="Histidine kinase-like ATPase, C-terminal domain"/>
    <property type="match status" value="1"/>
</dbReference>
<feature type="domain" description="PAS" evidence="13">
    <location>
        <begin position="483"/>
        <end position="521"/>
    </location>
</feature>
<feature type="compositionally biased region" description="Polar residues" evidence="10">
    <location>
        <begin position="267"/>
        <end position="282"/>
    </location>
</feature>
<dbReference type="InterPro" id="IPR013515">
    <property type="entry name" value="Phytochrome_cen-reg"/>
</dbReference>
<dbReference type="Proteomes" id="UP000191901">
    <property type="component" value="Chromosome"/>
</dbReference>
<evidence type="ECO:0000256" key="1">
    <source>
        <dbReference type="ARBA" id="ARBA00000085"/>
    </source>
</evidence>
<dbReference type="InterPro" id="IPR036097">
    <property type="entry name" value="HisK_dim/P_sf"/>
</dbReference>
<organism evidence="14 15">
    <name type="scientific">Halomicronema hongdechloris C2206</name>
    <dbReference type="NCBI Taxonomy" id="1641165"/>
    <lineage>
        <taxon>Bacteria</taxon>
        <taxon>Bacillati</taxon>
        <taxon>Cyanobacteriota</taxon>
        <taxon>Cyanophyceae</taxon>
        <taxon>Nodosilineales</taxon>
        <taxon>Nodosilineaceae</taxon>
        <taxon>Halomicronema</taxon>
    </lineage>
</organism>
<comment type="similarity">
    <text evidence="2">In the N-terminal section; belongs to the phytochrome family.</text>
</comment>
<dbReference type="EMBL" id="CP021983">
    <property type="protein sequence ID" value="ASC70169.1"/>
    <property type="molecule type" value="Genomic_DNA"/>
</dbReference>
<dbReference type="CDD" id="cd00130">
    <property type="entry name" value="PAS"/>
    <property type="match status" value="1"/>
</dbReference>
<dbReference type="SMART" id="SM00387">
    <property type="entry name" value="HATPase_c"/>
    <property type="match status" value="1"/>
</dbReference>
<evidence type="ECO:0000256" key="6">
    <source>
        <dbReference type="ARBA" id="ARBA00022777"/>
    </source>
</evidence>
<keyword evidence="4" id="KW-0597">Phosphoprotein</keyword>
<evidence type="ECO:0000256" key="5">
    <source>
        <dbReference type="ARBA" id="ARBA00022679"/>
    </source>
</evidence>
<dbReference type="PROSITE" id="PS50109">
    <property type="entry name" value="HIS_KIN"/>
    <property type="match status" value="1"/>
</dbReference>
<dbReference type="Gene3D" id="1.10.287.130">
    <property type="match status" value="1"/>
</dbReference>
<feature type="domain" description="Histidine kinase" evidence="12">
    <location>
        <begin position="610"/>
        <end position="828"/>
    </location>
</feature>
<keyword evidence="9" id="KW-0175">Coiled coil</keyword>
<evidence type="ECO:0000313" key="15">
    <source>
        <dbReference type="Proteomes" id="UP000191901"/>
    </source>
</evidence>
<dbReference type="InterPro" id="IPR050736">
    <property type="entry name" value="Sensor_HK_Regulatory"/>
</dbReference>
<keyword evidence="7" id="KW-0902">Two-component regulatory system</keyword>
<dbReference type="InterPro" id="IPR004358">
    <property type="entry name" value="Sig_transdc_His_kin-like_C"/>
</dbReference>
<dbReference type="PANTHER" id="PTHR43711:SF30">
    <property type="entry name" value="HISTIDINE KINASE"/>
    <property type="match status" value="1"/>
</dbReference>
<evidence type="ECO:0000256" key="3">
    <source>
        <dbReference type="ARBA" id="ARBA00012438"/>
    </source>
</evidence>
<dbReference type="GO" id="GO:0009584">
    <property type="term" value="P:detection of visible light"/>
    <property type="evidence" value="ECO:0007669"/>
    <property type="project" value="InterPro"/>
</dbReference>
<comment type="catalytic activity">
    <reaction evidence="1">
        <text>ATP + protein L-histidine = ADP + protein N-phospho-L-histidine.</text>
        <dbReference type="EC" id="2.7.13.3"/>
    </reaction>
</comment>
<keyword evidence="6 14" id="KW-0418">Kinase</keyword>
<dbReference type="CDD" id="cd00082">
    <property type="entry name" value="HisKA"/>
    <property type="match status" value="1"/>
</dbReference>
<dbReference type="SUPFAM" id="SSF47384">
    <property type="entry name" value="Homodimeric domain of signal transducing histidine kinase"/>
    <property type="match status" value="1"/>
</dbReference>
<dbReference type="RefSeq" id="WP_080806407.1">
    <property type="nucleotide sequence ID" value="NZ_CP021983.2"/>
</dbReference>
<dbReference type="AlphaFoldDB" id="A0A1Z3HIM4"/>
<accession>A0A1Z3HIM4</accession>
<keyword evidence="8" id="KW-0472">Membrane</keyword>
<dbReference type="SUPFAM" id="SSF55874">
    <property type="entry name" value="ATPase domain of HSP90 chaperone/DNA topoisomerase II/histidine kinase"/>
    <property type="match status" value="1"/>
</dbReference>
<dbReference type="Pfam" id="PF01590">
    <property type="entry name" value="GAF"/>
    <property type="match status" value="1"/>
</dbReference>
<evidence type="ECO:0000256" key="10">
    <source>
        <dbReference type="SAM" id="MobiDB-lite"/>
    </source>
</evidence>
<sequence>MPPANPALAALLHRMIDRIRQSLELSEMLSTTVNEVQAFLKTDRVKVYRFEPDGSGEVIAESIRANRLPSLLGHRFPAEDIPQEARELFLLTRQRNIVNVAKGEIGISPLVSPKTQQQQAPEIWVRQVDPCHVEYLTNMGVQSSLVVPILYQQTLWGLLVAHHSKPKSVSPRALEVLQLVADQVSIALNHAMLLSQSRLRAHHEAAINKVVALLHKAPANSLQAALDHTVKTLNGIGGRLYLNGQPITTPERVITTGVQPVPRQLPAQHQPSSPHANQSSGEASMAPPVLEELLAWRAWLRNEPPAKPGELLWAVDNLSQSQVSPLLTLALTPQNIGGLLIAQLTHRHQHLGYLSIFRATLDQEIMWAGRLDSMDPRQRRPRQSFETWRELKRGQSQPWTEQEIELALTLSHHFSQAIYQSRLYHQIQSLNTELEARVGQRTIELKQANDNLKQEIEEREKTLLQLQSARDSLKRLSHQHELLLKSAGEGICGLDSRGRITFANPAAAKTLGYTMDSIQNRFIHQLVELQKADGTPYTWEDSPIFKTLIVGTTEYKVGDLFRRHQGEHFPVEYISTPIQEKGNILGAVVIFKDITERQMVERLKDEFISVVSHELRTPLTSIRTALGLLVQDNFKVAPSKQRRMIEIAFSNTNRLVRLVNDILDIERIKLGKVVLRKQICNLADLMNQAVDEMQAMADEHSIELIVSCLAIDIWVDPDRIVQTLANLLSNAIKFSPKGSTVNLTASFSDSETILIAVKDEGAGIPEDKLETIFAQFEQLNVVDDEYRGGTGLGLAICRSIIEQHGGSIWAESILNQGSTFFFTLPFVSEPEPPSQN</sequence>
<reference evidence="14 15" key="1">
    <citation type="journal article" date="2016" name="Biochim. Biophys. Acta">
        <title>Characterization of red-shifted phycobilisomes isolated from the chlorophyll f-containing cyanobacterium Halomicronema hongdechloris.</title>
        <authorList>
            <person name="Li Y."/>
            <person name="Lin Y."/>
            <person name="Garvey C.J."/>
            <person name="Birch D."/>
            <person name="Corkery R.W."/>
            <person name="Loughlin P.C."/>
            <person name="Scheer H."/>
            <person name="Willows R.D."/>
            <person name="Chen M."/>
        </authorList>
    </citation>
    <scope>NUCLEOTIDE SEQUENCE [LARGE SCALE GENOMIC DNA]</scope>
    <source>
        <strain evidence="14 15">C2206</strain>
    </source>
</reference>
<feature type="domain" description="Phytochrome chromophore attachment site" evidence="11">
    <location>
        <begin position="24"/>
        <end position="183"/>
    </location>
</feature>
<keyword evidence="15" id="KW-1185">Reference proteome</keyword>
<feature type="coiled-coil region" evidence="9">
    <location>
        <begin position="442"/>
        <end position="479"/>
    </location>
</feature>
<evidence type="ECO:0000256" key="8">
    <source>
        <dbReference type="ARBA" id="ARBA00023136"/>
    </source>
</evidence>
<evidence type="ECO:0000259" key="12">
    <source>
        <dbReference type="PROSITE" id="PS50109"/>
    </source>
</evidence>
<feature type="region of interest" description="Disordered" evidence="10">
    <location>
        <begin position="263"/>
        <end position="284"/>
    </location>
</feature>
<dbReference type="Pfam" id="PF00360">
    <property type="entry name" value="PHY"/>
    <property type="match status" value="1"/>
</dbReference>
<dbReference type="PRINTS" id="PR00344">
    <property type="entry name" value="BCTRLSENSOR"/>
</dbReference>
<dbReference type="InterPro" id="IPR005467">
    <property type="entry name" value="His_kinase_dom"/>
</dbReference>
<dbReference type="GO" id="GO:0006355">
    <property type="term" value="P:regulation of DNA-templated transcription"/>
    <property type="evidence" value="ECO:0007669"/>
    <property type="project" value="InterPro"/>
</dbReference>
<dbReference type="Pfam" id="PF13426">
    <property type="entry name" value="PAS_9"/>
    <property type="match status" value="1"/>
</dbReference>
<dbReference type="InterPro" id="IPR036890">
    <property type="entry name" value="HATPase_C_sf"/>
</dbReference>
<dbReference type="SMART" id="SM00091">
    <property type="entry name" value="PAS"/>
    <property type="match status" value="1"/>
</dbReference>
<evidence type="ECO:0000259" key="13">
    <source>
        <dbReference type="PROSITE" id="PS50112"/>
    </source>
</evidence>
<dbReference type="FunFam" id="1.10.287.130:FF:000001">
    <property type="entry name" value="Two-component sensor histidine kinase"/>
    <property type="match status" value="1"/>
</dbReference>
<dbReference type="PANTHER" id="PTHR43711">
    <property type="entry name" value="TWO-COMPONENT HISTIDINE KINASE"/>
    <property type="match status" value="1"/>
</dbReference>
<evidence type="ECO:0000256" key="7">
    <source>
        <dbReference type="ARBA" id="ARBA00023012"/>
    </source>
</evidence>
<dbReference type="SUPFAM" id="SSF55781">
    <property type="entry name" value="GAF domain-like"/>
    <property type="match status" value="2"/>
</dbReference>
<dbReference type="CDD" id="cd16922">
    <property type="entry name" value="HATPase_EvgS-ArcB-TorS-like"/>
    <property type="match status" value="1"/>
</dbReference>
<evidence type="ECO:0000256" key="9">
    <source>
        <dbReference type="SAM" id="Coils"/>
    </source>
</evidence>
<dbReference type="InterPro" id="IPR016132">
    <property type="entry name" value="Phyto_chromo_attachment"/>
</dbReference>
<dbReference type="Gene3D" id="3.30.450.20">
    <property type="entry name" value="PAS domain"/>
    <property type="match status" value="1"/>
</dbReference>
<dbReference type="PROSITE" id="PS50046">
    <property type="entry name" value="PHYTOCHROME_2"/>
    <property type="match status" value="1"/>
</dbReference>
<dbReference type="InterPro" id="IPR035965">
    <property type="entry name" value="PAS-like_dom_sf"/>
</dbReference>
<gene>
    <name evidence="14" type="ORF">XM38_010990</name>
</gene>
<dbReference type="NCBIfam" id="TIGR00229">
    <property type="entry name" value="sensory_box"/>
    <property type="match status" value="1"/>
</dbReference>
<dbReference type="OrthoDB" id="436952at2"/>
<evidence type="ECO:0000256" key="4">
    <source>
        <dbReference type="ARBA" id="ARBA00022553"/>
    </source>
</evidence>
<dbReference type="SMART" id="SM00388">
    <property type="entry name" value="HisKA"/>
    <property type="match status" value="1"/>
</dbReference>
<dbReference type="KEGG" id="hhg:XM38_010990"/>
<dbReference type="Gene3D" id="3.30.450.40">
    <property type="match status" value="2"/>
</dbReference>
<dbReference type="InterPro" id="IPR003661">
    <property type="entry name" value="HisK_dim/P_dom"/>
</dbReference>
<proteinExistence type="inferred from homology"/>
<dbReference type="FunFam" id="3.30.565.10:FF:000006">
    <property type="entry name" value="Sensor histidine kinase WalK"/>
    <property type="match status" value="1"/>
</dbReference>